<comment type="caution">
    <text evidence="2">The sequence shown here is derived from an EMBL/GenBank/DDBJ whole genome shotgun (WGS) entry which is preliminary data.</text>
</comment>
<dbReference type="InterPro" id="IPR038720">
    <property type="entry name" value="YprB_RNase_H-like_dom"/>
</dbReference>
<reference evidence="2 3" key="1">
    <citation type="submission" date="2024-06" db="EMBL/GenBank/DDBJ databases">
        <title>Genomic Encyclopedia of Type Strains, Phase IV (KMG-IV): sequencing the most valuable type-strain genomes for metagenomic binning, comparative biology and taxonomic classification.</title>
        <authorList>
            <person name="Goeker M."/>
        </authorList>
    </citation>
    <scope>NUCLEOTIDE SEQUENCE [LARGE SCALE GENOMIC DNA]</scope>
    <source>
        <strain evidence="2 3">DSM 29846</strain>
    </source>
</reference>
<dbReference type="Proteomes" id="UP001549036">
    <property type="component" value="Unassembled WGS sequence"/>
</dbReference>
<dbReference type="Pfam" id="PF13482">
    <property type="entry name" value="RNase_H_2"/>
    <property type="match status" value="1"/>
</dbReference>
<organism evidence="2 3">
    <name type="scientific">Mesorhizobium shonense</name>
    <dbReference type="NCBI Taxonomy" id="1209948"/>
    <lineage>
        <taxon>Bacteria</taxon>
        <taxon>Pseudomonadati</taxon>
        <taxon>Pseudomonadota</taxon>
        <taxon>Alphaproteobacteria</taxon>
        <taxon>Hyphomicrobiales</taxon>
        <taxon>Phyllobacteriaceae</taxon>
        <taxon>Mesorhizobium</taxon>
    </lineage>
</organism>
<keyword evidence="2" id="KW-0418">Kinase</keyword>
<keyword evidence="2" id="KW-0808">Transferase</keyword>
<sequence length="589" mass="64950">MLFLDIETTGLSHHYDEITVIGWSINGRASTMIKGDSHQRLREDAKDALALVTFNGIRFDQRFIRQEFPDIALPPHHIDLMYLCRRVGLTGGQKAIERELGVALRSEIENVDGFAAVLLWHRYLRGDVAALETLVRYNRADIAAMGAIFDHAIDRLQIEPDLFLKRAAFKTWAAPSGWIEIPQFGLRTELSSAPDFDQLLAGSPAESARIVGIDLTGSEARGSGWCLLEGKKATFKTVFTDEEILRHTLSSKPDLVSIDSPLCLPAGRTSVDDADPGRERFGIMRECERELKRRGVNVYPCLLPSMQKLTARGIRLAESFRNLGVPVIESYPGAAQDIMRIPRKGAGVEWLKLGLADFGVISDLTVASHDELDAITSALVGSFHWAGLIEAMGTSEEPPLIIPKLDGKAHPTIIGISGPIAAGKTTVARAFEKLGFAYTRFSLVIDDELRARGQPLDRSNRQALGNEINRTGKQRWLAERTLSRVGEASAVVVDGLRFPEDHAFLAERAGGSYVHVYIDADENMRRGRYNKRAVEGDFDAVAGSEVEGQVESMRSLAHRVFLNEGGMEDIGPWAVKLAAELRDKTCQSP</sequence>
<dbReference type="SUPFAM" id="SSF52540">
    <property type="entry name" value="P-loop containing nucleoside triphosphate hydrolases"/>
    <property type="match status" value="1"/>
</dbReference>
<gene>
    <name evidence="2" type="ORF">ABID26_004330</name>
</gene>
<evidence type="ECO:0000313" key="2">
    <source>
        <dbReference type="EMBL" id="MET3594922.1"/>
    </source>
</evidence>
<dbReference type="Gene3D" id="3.40.50.300">
    <property type="entry name" value="P-loop containing nucleotide triphosphate hydrolases"/>
    <property type="match status" value="1"/>
</dbReference>
<keyword evidence="3" id="KW-1185">Reference proteome</keyword>
<dbReference type="Gene3D" id="3.30.420.10">
    <property type="entry name" value="Ribonuclease H-like superfamily/Ribonuclease H"/>
    <property type="match status" value="1"/>
</dbReference>
<accession>A0ABV2HXW3</accession>
<feature type="domain" description="YprB ribonuclease H-like" evidence="1">
    <location>
        <begin position="2"/>
        <end position="152"/>
    </location>
</feature>
<evidence type="ECO:0000259" key="1">
    <source>
        <dbReference type="Pfam" id="PF13482"/>
    </source>
</evidence>
<dbReference type="InterPro" id="IPR036397">
    <property type="entry name" value="RNaseH_sf"/>
</dbReference>
<dbReference type="PANTHER" id="PTHR38462">
    <property type="entry name" value="EXONUCLEASE-LIKE PROTEIN"/>
    <property type="match status" value="1"/>
</dbReference>
<dbReference type="InterPro" id="IPR012337">
    <property type="entry name" value="RNaseH-like_sf"/>
</dbReference>
<dbReference type="PANTHER" id="PTHR38462:SF1">
    <property type="entry name" value="YPRB RIBONUCLEASE H-LIKE DOMAIN-CONTAINING PROTEIN"/>
    <property type="match status" value="1"/>
</dbReference>
<dbReference type="EMBL" id="JBEPLM010000008">
    <property type="protein sequence ID" value="MET3594922.1"/>
    <property type="molecule type" value="Genomic_DNA"/>
</dbReference>
<dbReference type="SUPFAM" id="SSF53098">
    <property type="entry name" value="Ribonuclease H-like"/>
    <property type="match status" value="1"/>
</dbReference>
<dbReference type="InterPro" id="IPR027417">
    <property type="entry name" value="P-loop_NTPase"/>
</dbReference>
<proteinExistence type="predicted"/>
<name>A0ABV2HXW3_9HYPH</name>
<evidence type="ECO:0000313" key="3">
    <source>
        <dbReference type="Proteomes" id="UP001549036"/>
    </source>
</evidence>
<dbReference type="GO" id="GO:0016301">
    <property type="term" value="F:kinase activity"/>
    <property type="evidence" value="ECO:0007669"/>
    <property type="project" value="UniProtKB-KW"/>
</dbReference>
<protein>
    <submittedName>
        <fullName evidence="2">Nuclease with RNAse H fold/dephospho-CoA kinase</fullName>
    </submittedName>
</protein>